<proteinExistence type="predicted"/>
<dbReference type="Pfam" id="PF01850">
    <property type="entry name" value="PIN"/>
    <property type="match status" value="1"/>
</dbReference>
<feature type="domain" description="PIN" evidence="1">
    <location>
        <begin position="9"/>
        <end position="111"/>
    </location>
</feature>
<gene>
    <name evidence="2" type="ORF">RZN05_16860</name>
</gene>
<dbReference type="Proteomes" id="UP001273531">
    <property type="component" value="Unassembled WGS sequence"/>
</dbReference>
<dbReference type="RefSeq" id="WP_317227849.1">
    <property type="nucleotide sequence ID" value="NZ_JAWJEJ010000002.1"/>
</dbReference>
<dbReference type="InterPro" id="IPR002716">
    <property type="entry name" value="PIN_dom"/>
</dbReference>
<accession>A0ABU3YBC2</accession>
<dbReference type="InterPro" id="IPR029060">
    <property type="entry name" value="PIN-like_dom_sf"/>
</dbReference>
<name>A0ABU3YBC2_9SPHN</name>
<evidence type="ECO:0000259" key="1">
    <source>
        <dbReference type="Pfam" id="PF01850"/>
    </source>
</evidence>
<keyword evidence="3" id="KW-1185">Reference proteome</keyword>
<organism evidence="2 3">
    <name type="scientific">Sphingomonas agrestis</name>
    <dbReference type="NCBI Taxonomy" id="3080540"/>
    <lineage>
        <taxon>Bacteria</taxon>
        <taxon>Pseudomonadati</taxon>
        <taxon>Pseudomonadota</taxon>
        <taxon>Alphaproteobacteria</taxon>
        <taxon>Sphingomonadales</taxon>
        <taxon>Sphingomonadaceae</taxon>
        <taxon>Sphingomonas</taxon>
    </lineage>
</organism>
<evidence type="ECO:0000313" key="3">
    <source>
        <dbReference type="Proteomes" id="UP001273531"/>
    </source>
</evidence>
<protein>
    <recommendedName>
        <fullName evidence="1">PIN domain-containing protein</fullName>
    </recommendedName>
</protein>
<sequence>MLARFVLADDLAQHDVARSILLEPVWVTPTVWLELGWLLGKKLKLRRDAVADAITILLSIETVQTLVPDRLRWAVEQYRSGADWGDTMHLVMSEDAADRFATFDKGVAKIGNVTRLSIETLA</sequence>
<evidence type="ECO:0000313" key="2">
    <source>
        <dbReference type="EMBL" id="MDV3458671.1"/>
    </source>
</evidence>
<dbReference type="EMBL" id="JAWJEJ010000002">
    <property type="protein sequence ID" value="MDV3458671.1"/>
    <property type="molecule type" value="Genomic_DNA"/>
</dbReference>
<comment type="caution">
    <text evidence="2">The sequence shown here is derived from an EMBL/GenBank/DDBJ whole genome shotgun (WGS) entry which is preliminary data.</text>
</comment>
<reference evidence="2 3" key="1">
    <citation type="submission" date="2023-10" db="EMBL/GenBank/DDBJ databases">
        <title>Sphingomonas sp. HF-S4 16S ribosomal RNA gene Genome sequencing and assembly.</title>
        <authorList>
            <person name="Lee H."/>
        </authorList>
    </citation>
    <scope>NUCLEOTIDE SEQUENCE [LARGE SCALE GENOMIC DNA]</scope>
    <source>
        <strain evidence="2 3">HF-S4</strain>
    </source>
</reference>
<dbReference type="SUPFAM" id="SSF88723">
    <property type="entry name" value="PIN domain-like"/>
    <property type="match status" value="1"/>
</dbReference>